<reference evidence="2" key="1">
    <citation type="submission" date="2019-11" db="EMBL/GenBank/DDBJ databases">
        <authorList>
            <person name="Feng L."/>
        </authorList>
    </citation>
    <scope>NUCLEOTIDE SEQUENCE</scope>
    <source>
        <strain evidence="2">AundefinedLFYP135</strain>
    </source>
</reference>
<keyword evidence="1" id="KW-0812">Transmembrane</keyword>
<keyword evidence="1" id="KW-0472">Membrane</keyword>
<evidence type="ECO:0000256" key="1">
    <source>
        <dbReference type="SAM" id="Phobius"/>
    </source>
</evidence>
<accession>A0A6N2S6U0</accession>
<evidence type="ECO:0000313" key="2">
    <source>
        <dbReference type="EMBL" id="VYS89403.1"/>
    </source>
</evidence>
<dbReference type="EMBL" id="CACRSL010000003">
    <property type="protein sequence ID" value="VYS89403.1"/>
    <property type="molecule type" value="Genomic_DNA"/>
</dbReference>
<organism evidence="2">
    <name type="scientific">uncultured Anaerotruncus sp</name>
    <dbReference type="NCBI Taxonomy" id="905011"/>
    <lineage>
        <taxon>Bacteria</taxon>
        <taxon>Bacillati</taxon>
        <taxon>Bacillota</taxon>
        <taxon>Clostridia</taxon>
        <taxon>Eubacteriales</taxon>
        <taxon>Oscillospiraceae</taxon>
        <taxon>Anaerotruncus</taxon>
        <taxon>environmental samples</taxon>
    </lineage>
</organism>
<proteinExistence type="predicted"/>
<keyword evidence="1" id="KW-1133">Transmembrane helix</keyword>
<gene>
    <name evidence="2" type="ORF">AULFYP135_00801</name>
</gene>
<name>A0A6N2S6U0_9FIRM</name>
<dbReference type="AlphaFoldDB" id="A0A6N2S6U0"/>
<dbReference type="InterPro" id="IPR025664">
    <property type="entry name" value="Spore_III_AC/AD"/>
</dbReference>
<dbReference type="Pfam" id="PF06686">
    <property type="entry name" value="SpoIIIAC"/>
    <property type="match status" value="2"/>
</dbReference>
<sequence length="129" mass="13782">MEMLSVVGLGLTAAALAVVLRQYKPEYALLVTLGAGVLIFLWITGEAEPLLRQIERVITLAKLPGEYAQVLFKSLGICFLTQLGCDTCRDAGESAVAAKVELAGRVAVLVLSMPLYQKILEVAGSLFSL</sequence>
<feature type="transmembrane region" description="Helical" evidence="1">
    <location>
        <begin position="27"/>
        <end position="44"/>
    </location>
</feature>
<protein>
    <submittedName>
        <fullName evidence="2">Stage III sporulation protein AC/AD protein family protein</fullName>
    </submittedName>
</protein>